<feature type="domain" description="Transposase IS116/IS110/IS902 C-terminal" evidence="2">
    <location>
        <begin position="311"/>
        <end position="391"/>
    </location>
</feature>
<evidence type="ECO:0000259" key="1">
    <source>
        <dbReference type="Pfam" id="PF01548"/>
    </source>
</evidence>
<dbReference type="RefSeq" id="WP_247809391.1">
    <property type="nucleotide sequence ID" value="NZ_CP095855.1"/>
</dbReference>
<name>A0ABY4HXF0_CHIFI</name>
<organism evidence="3 5">
    <name type="scientific">Chitinophaga filiformis</name>
    <name type="common">Myxococcus filiformis</name>
    <name type="synonym">Flexibacter filiformis</name>
    <dbReference type="NCBI Taxonomy" id="104663"/>
    <lineage>
        <taxon>Bacteria</taxon>
        <taxon>Pseudomonadati</taxon>
        <taxon>Bacteroidota</taxon>
        <taxon>Chitinophagia</taxon>
        <taxon>Chitinophagales</taxon>
        <taxon>Chitinophagaceae</taxon>
        <taxon>Chitinophaga</taxon>
    </lineage>
</organism>
<accession>A0ABY4HXF0</accession>
<dbReference type="InterPro" id="IPR047650">
    <property type="entry name" value="Transpos_IS110"/>
</dbReference>
<sequence>MANVKKSSFPKKKVNSLSIVNPYAAGIDIGDKIHAVAVSADRCPDPVRTFSTMTCDLEAIASWLKECNINTVAMESTGVYWKPLFGLLIKEGFEVYLVNARNVKNVSGRKTDESDAAWLQRLHSYGLLSSSYLPSNEQEALRTLVRFRRTLQSEASKCVLRMQKSLELMNVKLHTVISDIVGQTGSAIVEAILKGERTPSNLLSLVGSRIKASKDTIEKSLHGNWRDEHLFTLGQCYELYKEYLSRINNCDKKIEEQLSMYEALCNDGIVTTCSVQQDQTQRQNIKTKSKNNPRFNVRSYLQHILGVDVLAIYGLSDNGGLQLLAETGTDLSKWPTEKHFVSWLNLCPNNKISGGKLISSRLMKKPSSIAGQAFRFAANSVQKSEHWLGDYFRRMKAKGGNKYAIVATANKLATIYYKMVRYKTEFNPPLLEQYQKRNNELKISRLEKKLEQLRAIVV</sequence>
<evidence type="ECO:0000313" key="3">
    <source>
        <dbReference type="EMBL" id="UPK67211.1"/>
    </source>
</evidence>
<evidence type="ECO:0000313" key="5">
    <source>
        <dbReference type="Proteomes" id="UP000830198"/>
    </source>
</evidence>
<dbReference type="EMBL" id="CP095855">
    <property type="protein sequence ID" value="UPK67211.1"/>
    <property type="molecule type" value="Genomic_DNA"/>
</dbReference>
<dbReference type="PANTHER" id="PTHR33055:SF13">
    <property type="entry name" value="TRANSPOSASE"/>
    <property type="match status" value="1"/>
</dbReference>
<dbReference type="Pfam" id="PF02371">
    <property type="entry name" value="Transposase_20"/>
    <property type="match status" value="1"/>
</dbReference>
<dbReference type="Pfam" id="PF01548">
    <property type="entry name" value="DEDD_Tnp_IS110"/>
    <property type="match status" value="1"/>
</dbReference>
<protein>
    <submittedName>
        <fullName evidence="3">IS110 family transposase</fullName>
    </submittedName>
</protein>
<evidence type="ECO:0000313" key="4">
    <source>
        <dbReference type="EMBL" id="UPK72043.1"/>
    </source>
</evidence>
<keyword evidence="5" id="KW-1185">Reference proteome</keyword>
<dbReference type="PANTHER" id="PTHR33055">
    <property type="entry name" value="TRANSPOSASE FOR INSERTION SEQUENCE ELEMENT IS1111A"/>
    <property type="match status" value="1"/>
</dbReference>
<feature type="domain" description="Transposase IS110-like N-terminal" evidence="1">
    <location>
        <begin position="25"/>
        <end position="168"/>
    </location>
</feature>
<reference evidence="3 5" key="1">
    <citation type="submission" date="2022-04" db="EMBL/GenBank/DDBJ databases">
        <title>The arsenic-methylating capacity of Chitinophaga filiformis YT5 during chitin decomposition.</title>
        <authorList>
            <person name="Chen G."/>
            <person name="Liang Y."/>
        </authorList>
    </citation>
    <scope>NUCLEOTIDE SEQUENCE [LARGE SCALE GENOMIC DNA]</scope>
    <source>
        <strain evidence="3 5">YT5</strain>
    </source>
</reference>
<dbReference type="Proteomes" id="UP000830198">
    <property type="component" value="Chromosome"/>
</dbReference>
<gene>
    <name evidence="4" type="ORF">MYF79_12190</name>
    <name evidence="3" type="ORF">MYF79_19920</name>
</gene>
<dbReference type="NCBIfam" id="NF033542">
    <property type="entry name" value="transpos_IS110"/>
    <property type="match status" value="1"/>
</dbReference>
<dbReference type="InterPro" id="IPR002525">
    <property type="entry name" value="Transp_IS110-like_N"/>
</dbReference>
<proteinExistence type="predicted"/>
<evidence type="ECO:0000259" key="2">
    <source>
        <dbReference type="Pfam" id="PF02371"/>
    </source>
</evidence>
<dbReference type="EMBL" id="CP095855">
    <property type="protein sequence ID" value="UPK72043.1"/>
    <property type="molecule type" value="Genomic_DNA"/>
</dbReference>
<dbReference type="InterPro" id="IPR003346">
    <property type="entry name" value="Transposase_20"/>
</dbReference>